<accession>A0A0K8R3C6</accession>
<keyword evidence="4 21" id="KW-0723">Serine/threonine-protein kinase</keyword>
<evidence type="ECO:0000256" key="18">
    <source>
        <dbReference type="ARBA" id="ARBA00080585"/>
    </source>
</evidence>
<keyword evidence="9 21" id="KW-0418">Kinase</keyword>
<feature type="domain" description="Protein kinase" evidence="20">
    <location>
        <begin position="3"/>
        <end position="249"/>
    </location>
</feature>
<evidence type="ECO:0000313" key="21">
    <source>
        <dbReference type="EMBL" id="JAA65373.1"/>
    </source>
</evidence>
<evidence type="ECO:0000256" key="10">
    <source>
        <dbReference type="ARBA" id="ARBA00022801"/>
    </source>
</evidence>
<dbReference type="EC" id="2.7.11.1" evidence="3"/>
<keyword evidence="11" id="KW-0067">ATP-binding</keyword>
<evidence type="ECO:0000256" key="19">
    <source>
        <dbReference type="ARBA" id="ARBA00081359"/>
    </source>
</evidence>
<evidence type="ECO:0000259" key="20">
    <source>
        <dbReference type="PROSITE" id="PS50011"/>
    </source>
</evidence>
<evidence type="ECO:0000256" key="13">
    <source>
        <dbReference type="ARBA" id="ARBA00047899"/>
    </source>
</evidence>
<dbReference type="GO" id="GO:0005634">
    <property type="term" value="C:nucleus"/>
    <property type="evidence" value="ECO:0007669"/>
    <property type="project" value="UniProtKB-SubCell"/>
</dbReference>
<dbReference type="GO" id="GO:0004674">
    <property type="term" value="F:protein serine/threonine kinase activity"/>
    <property type="evidence" value="ECO:0007669"/>
    <property type="project" value="UniProtKB-KW"/>
</dbReference>
<evidence type="ECO:0000256" key="12">
    <source>
        <dbReference type="ARBA" id="ARBA00023242"/>
    </source>
</evidence>
<evidence type="ECO:0000256" key="1">
    <source>
        <dbReference type="ARBA" id="ARBA00004123"/>
    </source>
</evidence>
<dbReference type="InterPro" id="IPR000719">
    <property type="entry name" value="Prot_kinase_dom"/>
</dbReference>
<reference evidence="21" key="1">
    <citation type="submission" date="2012-12" db="EMBL/GenBank/DDBJ databases">
        <title>Identification and characterization of a phenylalanine ammonia-lyase gene family in Isatis indigotica Fort.</title>
        <authorList>
            <person name="Liu Q."/>
            <person name="Chen J."/>
            <person name="Zhou X."/>
            <person name="Di P."/>
            <person name="Xiao Y."/>
            <person name="Xuan H."/>
            <person name="Zhang L."/>
            <person name="Chen W."/>
        </authorList>
    </citation>
    <scope>NUCLEOTIDE SEQUENCE</scope>
    <source>
        <tissue evidence="21">Salivary gland</tissue>
    </source>
</reference>
<dbReference type="InterPro" id="IPR011009">
    <property type="entry name" value="Kinase-like_dom_sf"/>
</dbReference>
<keyword evidence="12" id="KW-0539">Nucleus</keyword>
<protein>
    <recommendedName>
        <fullName evidence="3">non-specific serine/threonine protein kinase</fullName>
        <ecNumber evidence="3">2.7.11.1</ecNumber>
    </recommendedName>
    <alternativeName>
        <fullName evidence="17">Nori-2</fullName>
    </alternativeName>
    <alternativeName>
        <fullName evidence="18">TP53-regulating kinase</fullName>
    </alternativeName>
    <alternativeName>
        <fullName evidence="19">p53-related protein kinase</fullName>
    </alternativeName>
</protein>
<organism evidence="21">
    <name type="scientific">Ixodes ricinus</name>
    <name type="common">Common tick</name>
    <name type="synonym">Acarus ricinus</name>
    <dbReference type="NCBI Taxonomy" id="34613"/>
    <lineage>
        <taxon>Eukaryota</taxon>
        <taxon>Metazoa</taxon>
        <taxon>Ecdysozoa</taxon>
        <taxon>Arthropoda</taxon>
        <taxon>Chelicerata</taxon>
        <taxon>Arachnida</taxon>
        <taxon>Acari</taxon>
        <taxon>Parasitiformes</taxon>
        <taxon>Ixodida</taxon>
        <taxon>Ixodoidea</taxon>
        <taxon>Ixodidae</taxon>
        <taxon>Ixodinae</taxon>
        <taxon>Ixodes</taxon>
    </lineage>
</organism>
<comment type="catalytic activity">
    <reaction evidence="14">
        <text>L-seryl-[protein] + ATP = O-phospho-L-seryl-[protein] + ADP + H(+)</text>
        <dbReference type="Rhea" id="RHEA:17989"/>
        <dbReference type="Rhea" id="RHEA-COMP:9863"/>
        <dbReference type="Rhea" id="RHEA-COMP:11604"/>
        <dbReference type="ChEBI" id="CHEBI:15378"/>
        <dbReference type="ChEBI" id="CHEBI:29999"/>
        <dbReference type="ChEBI" id="CHEBI:30616"/>
        <dbReference type="ChEBI" id="CHEBI:83421"/>
        <dbReference type="ChEBI" id="CHEBI:456216"/>
        <dbReference type="EC" id="2.7.11.1"/>
    </reaction>
</comment>
<keyword evidence="8" id="KW-0547">Nucleotide-binding</keyword>
<dbReference type="GO" id="GO:0000408">
    <property type="term" value="C:EKC/KEOPS complex"/>
    <property type="evidence" value="ECO:0007669"/>
    <property type="project" value="TreeGrafter"/>
</dbReference>
<evidence type="ECO:0000256" key="8">
    <source>
        <dbReference type="ARBA" id="ARBA00022741"/>
    </source>
</evidence>
<keyword evidence="5" id="KW-0597">Phosphoprotein</keyword>
<comment type="similarity">
    <text evidence="2">Belongs to the protein kinase superfamily. BUD32 family.</text>
</comment>
<dbReference type="InterPro" id="IPR022495">
    <property type="entry name" value="Bud32"/>
</dbReference>
<keyword evidence="10" id="KW-0378">Hydrolase</keyword>
<evidence type="ECO:0000256" key="9">
    <source>
        <dbReference type="ARBA" id="ARBA00022777"/>
    </source>
</evidence>
<dbReference type="GO" id="GO:0008033">
    <property type="term" value="P:tRNA processing"/>
    <property type="evidence" value="ECO:0007669"/>
    <property type="project" value="UniProtKB-KW"/>
</dbReference>
<comment type="subunit">
    <text evidence="16">Component of the EKC/KEOPS complex composed of at least GON7, TP53RK, TPRKB, OSGEP and LAGE3; the whole complex dimerizes.</text>
</comment>
<keyword evidence="6" id="KW-0808">Transferase</keyword>
<sequence length="249" mass="28373">MDDFDVVLFKQGAEAKVYRGVYLGKAAIFKERFVKKYRHADLDRLLTAERIKAEARALRRSRLGGVPVPAVYFVDVTSRLIVTGFIENSETARDSIAALQRDATKDNNKKCLEFLMDKIGELIALLHKNDVIHGDQTTSNLLIQNRDSPKPAIYVIDFGLSFISETAEDKGVDLYVLERAFLSAHPGIEVPFQRVLKSYCKHYGHKAGDIMKRFENVKQRGRKRTMVGWRNEVRSLGYHGVLSSFQQHQ</sequence>
<evidence type="ECO:0000256" key="7">
    <source>
        <dbReference type="ARBA" id="ARBA00022694"/>
    </source>
</evidence>
<dbReference type="FunFam" id="3.30.200.20:FF:000201">
    <property type="entry name" value="TP53-regulating kinase isoform X1"/>
    <property type="match status" value="1"/>
</dbReference>
<name>A0A0K8R3C6_IXORI</name>
<evidence type="ECO:0000256" key="17">
    <source>
        <dbReference type="ARBA" id="ARBA00079584"/>
    </source>
</evidence>
<evidence type="ECO:0000256" key="4">
    <source>
        <dbReference type="ARBA" id="ARBA00022527"/>
    </source>
</evidence>
<evidence type="ECO:0000256" key="6">
    <source>
        <dbReference type="ARBA" id="ARBA00022679"/>
    </source>
</evidence>
<dbReference type="EMBL" id="GADI01008435">
    <property type="protein sequence ID" value="JAA65373.1"/>
    <property type="molecule type" value="mRNA"/>
</dbReference>
<comment type="subcellular location">
    <subcellularLocation>
        <location evidence="1">Nucleus</location>
    </subcellularLocation>
</comment>
<dbReference type="Gene3D" id="3.30.200.20">
    <property type="entry name" value="Phosphorylase Kinase, domain 1"/>
    <property type="match status" value="1"/>
</dbReference>
<dbReference type="SUPFAM" id="SSF56112">
    <property type="entry name" value="Protein kinase-like (PK-like)"/>
    <property type="match status" value="1"/>
</dbReference>
<dbReference type="PANTHER" id="PTHR12209:SF0">
    <property type="entry name" value="EKC_KEOPS COMPLEX SUBUNIT TP53RK"/>
    <property type="match status" value="1"/>
</dbReference>
<dbReference type="PROSITE" id="PS50011">
    <property type="entry name" value="PROTEIN_KINASE_DOM"/>
    <property type="match status" value="1"/>
</dbReference>
<evidence type="ECO:0000256" key="3">
    <source>
        <dbReference type="ARBA" id="ARBA00012513"/>
    </source>
</evidence>
<dbReference type="PANTHER" id="PTHR12209">
    <property type="entry name" value="NON-SPECIFIC SERINE/THREONINE PROTEIN KINASE"/>
    <property type="match status" value="1"/>
</dbReference>
<dbReference type="Pfam" id="PF06293">
    <property type="entry name" value="Kdo"/>
    <property type="match status" value="1"/>
</dbReference>
<dbReference type="AlphaFoldDB" id="A0A0K8R3C6"/>
<dbReference type="GO" id="GO:0016787">
    <property type="term" value="F:hydrolase activity"/>
    <property type="evidence" value="ECO:0007669"/>
    <property type="project" value="UniProtKB-KW"/>
</dbReference>
<comment type="function">
    <text evidence="15">Component of the EKC/KEOPS complex that is required for the formation of a threonylcarbamoyl group on adenosine at position 37 (t(6)A37) in tRNAs that read codons beginning with adenine. The complex is probably involved in the transfer of the threonylcarbamoyl moiety of threonylcarbamoyl-AMP (TC-AMP) to the N6 group of A37. TP53RK has ATPase activity in the context of the EKC/KEOPS complex and likely plays a supporting role to the catalytic subunit OSGEP. Atypical protein kinase that phosphorylates 'Ser-15' of p53/TP53 protein and may therefore participate in its activation.</text>
</comment>
<proteinExistence type="evidence at transcript level"/>
<dbReference type="Gene3D" id="1.10.510.10">
    <property type="entry name" value="Transferase(Phosphotransferase) domain 1"/>
    <property type="match status" value="1"/>
</dbReference>
<evidence type="ECO:0000256" key="15">
    <source>
        <dbReference type="ARBA" id="ARBA00056624"/>
    </source>
</evidence>
<dbReference type="GO" id="GO:0005829">
    <property type="term" value="C:cytosol"/>
    <property type="evidence" value="ECO:0007669"/>
    <property type="project" value="TreeGrafter"/>
</dbReference>
<evidence type="ECO:0000256" key="14">
    <source>
        <dbReference type="ARBA" id="ARBA00048679"/>
    </source>
</evidence>
<dbReference type="GO" id="GO:0070525">
    <property type="term" value="P:tRNA threonylcarbamoyladenosine metabolic process"/>
    <property type="evidence" value="ECO:0007669"/>
    <property type="project" value="TreeGrafter"/>
</dbReference>
<dbReference type="NCBIfam" id="TIGR03724">
    <property type="entry name" value="arch_bud32"/>
    <property type="match status" value="1"/>
</dbReference>
<evidence type="ECO:0000256" key="5">
    <source>
        <dbReference type="ARBA" id="ARBA00022553"/>
    </source>
</evidence>
<evidence type="ECO:0000256" key="16">
    <source>
        <dbReference type="ARBA" id="ARBA00062157"/>
    </source>
</evidence>
<dbReference type="GO" id="GO:0005524">
    <property type="term" value="F:ATP binding"/>
    <property type="evidence" value="ECO:0007669"/>
    <property type="project" value="UniProtKB-KW"/>
</dbReference>
<evidence type="ECO:0000256" key="11">
    <source>
        <dbReference type="ARBA" id="ARBA00022840"/>
    </source>
</evidence>
<evidence type="ECO:0000256" key="2">
    <source>
        <dbReference type="ARBA" id="ARBA00010630"/>
    </source>
</evidence>
<comment type="catalytic activity">
    <reaction evidence="13">
        <text>L-threonyl-[protein] + ATP = O-phospho-L-threonyl-[protein] + ADP + H(+)</text>
        <dbReference type="Rhea" id="RHEA:46608"/>
        <dbReference type="Rhea" id="RHEA-COMP:11060"/>
        <dbReference type="Rhea" id="RHEA-COMP:11605"/>
        <dbReference type="ChEBI" id="CHEBI:15378"/>
        <dbReference type="ChEBI" id="CHEBI:30013"/>
        <dbReference type="ChEBI" id="CHEBI:30616"/>
        <dbReference type="ChEBI" id="CHEBI:61977"/>
        <dbReference type="ChEBI" id="CHEBI:456216"/>
        <dbReference type="EC" id="2.7.11.1"/>
    </reaction>
</comment>
<dbReference type="FunFam" id="1.10.510.10:FF:000323">
    <property type="entry name" value="TP53-regulating kinase, putative"/>
    <property type="match status" value="1"/>
</dbReference>
<keyword evidence="7" id="KW-0819">tRNA processing</keyword>